<sequence length="421" mass="47116">MNEMNPNLPDTPDKGRLKISITSEVTAYPVNDATISISYTGVPDSQLEQLNTDASGQTDTVELAAPPLEYSLNPAIEEQPYAEYTLQVDAPGFEPISIAGAEILPDVTALQNIQLRPLTDPENAENVFVIPAHTLYGVYPPKIPEEEIKPVDESGEIVLSRVVVPEYIVVHDGSPRDTTAQNYYVKYKDYIKNVASSEIYATWPEDTIRANVLAIMSFTLNRVYTEWYRNQGYDFTITSSTAFDHKWIPERNFFDTISAIVDELFSNYLSRPNVRQPILTQYCDGRRVQCPNWMTQWGSKSLGDQGYSPIEILRYYYGDDMYINTAEAVSGIPSSWPGYNLEIGASGDKVLQMQEQLNVIAGAYPAIPKITADGVYGPATEAAVRKFQSVFGLPETGIVDYRTWYKISEIYVGVSRIAELQ</sequence>
<proteinExistence type="predicted"/>
<dbReference type="STRING" id="553973.CLOHYLEM_06500"/>
<dbReference type="Gene3D" id="1.10.101.10">
    <property type="entry name" value="PGBD-like superfamily/PGBD"/>
    <property type="match status" value="1"/>
</dbReference>
<dbReference type="InterPro" id="IPR036365">
    <property type="entry name" value="PGBD-like_sf"/>
</dbReference>
<dbReference type="InterPro" id="IPR036366">
    <property type="entry name" value="PGBDSf"/>
</dbReference>
<dbReference type="OrthoDB" id="2933491at2"/>
<dbReference type="HOGENOM" id="CLU_027560_0_1_9"/>
<dbReference type="Proteomes" id="UP000004893">
    <property type="component" value="Unassembled WGS sequence"/>
</dbReference>
<dbReference type="eggNOG" id="COG3409">
    <property type="taxonomic scope" value="Bacteria"/>
</dbReference>
<reference evidence="2" key="1">
    <citation type="submission" date="2009-02" db="EMBL/GenBank/DDBJ databases">
        <authorList>
            <person name="Fulton L."/>
            <person name="Clifton S."/>
            <person name="Fulton B."/>
            <person name="Xu J."/>
            <person name="Minx P."/>
            <person name="Pepin K.H."/>
            <person name="Johnson M."/>
            <person name="Bhonagiri V."/>
            <person name="Nash W.E."/>
            <person name="Mardis E.R."/>
            <person name="Wilson R.K."/>
        </authorList>
    </citation>
    <scope>NUCLEOTIDE SEQUENCE [LARGE SCALE GENOMIC DNA]</scope>
    <source>
        <strain evidence="2">DSM 15053</strain>
    </source>
</reference>
<dbReference type="AlphaFoldDB" id="C0C339"/>
<evidence type="ECO:0000259" key="1">
    <source>
        <dbReference type="Pfam" id="PF01471"/>
    </source>
</evidence>
<evidence type="ECO:0000313" key="2">
    <source>
        <dbReference type="EMBL" id="EEG73390.1"/>
    </source>
</evidence>
<dbReference type="InterPro" id="IPR002477">
    <property type="entry name" value="Peptidoglycan-bd-like"/>
</dbReference>
<keyword evidence="3" id="KW-1185">Reference proteome</keyword>
<organism evidence="2 3">
    <name type="scientific">[Clostridium] hylemonae DSM 15053</name>
    <dbReference type="NCBI Taxonomy" id="553973"/>
    <lineage>
        <taxon>Bacteria</taxon>
        <taxon>Bacillati</taxon>
        <taxon>Bacillota</taxon>
        <taxon>Clostridia</taxon>
        <taxon>Lachnospirales</taxon>
        <taxon>Lachnospiraceae</taxon>
    </lineage>
</organism>
<reference evidence="2" key="2">
    <citation type="submission" date="2013-06" db="EMBL/GenBank/DDBJ databases">
        <title>Draft genome sequence of Clostridium hylemonae (DSM 15053).</title>
        <authorList>
            <person name="Sudarsanam P."/>
            <person name="Ley R."/>
            <person name="Guruge J."/>
            <person name="Turnbaugh P.J."/>
            <person name="Mahowald M."/>
            <person name="Liep D."/>
            <person name="Gordon J."/>
        </authorList>
    </citation>
    <scope>NUCLEOTIDE SEQUENCE</scope>
    <source>
        <strain evidence="2">DSM 15053</strain>
    </source>
</reference>
<dbReference type="RefSeq" id="WP_006443858.1">
    <property type="nucleotide sequence ID" value="NZ_CP036524.1"/>
</dbReference>
<dbReference type="EMBL" id="ABYI02000027">
    <property type="protein sequence ID" value="EEG73390.1"/>
    <property type="molecule type" value="Genomic_DNA"/>
</dbReference>
<protein>
    <submittedName>
        <fullName evidence="2">Peptidoglycan binding domain protein</fullName>
    </submittedName>
</protein>
<gene>
    <name evidence="2" type="ORF">CLOHYLEM_06500</name>
</gene>
<dbReference type="SUPFAM" id="SSF47090">
    <property type="entry name" value="PGBD-like"/>
    <property type="match status" value="1"/>
</dbReference>
<feature type="domain" description="Peptidoglycan binding-like" evidence="1">
    <location>
        <begin position="346"/>
        <end position="406"/>
    </location>
</feature>
<dbReference type="Pfam" id="PF01471">
    <property type="entry name" value="PG_binding_1"/>
    <property type="match status" value="1"/>
</dbReference>
<accession>C0C339</accession>
<comment type="caution">
    <text evidence="2">The sequence shown here is derived from an EMBL/GenBank/DDBJ whole genome shotgun (WGS) entry which is preliminary data.</text>
</comment>
<evidence type="ECO:0000313" key="3">
    <source>
        <dbReference type="Proteomes" id="UP000004893"/>
    </source>
</evidence>
<name>C0C339_9FIRM</name>